<evidence type="ECO:0000313" key="1">
    <source>
        <dbReference type="EMBL" id="QDY42246.1"/>
    </source>
</evidence>
<sequence>MSLDVMPISAYCQTTGESEEAINKRIQRKIWRMGVHVLKVDGVRERWIDTEEVNRWARSSKDPLYRAE</sequence>
<keyword evidence="2" id="KW-1185">Reference proteome</keyword>
<accession>A0A518XDW7</accession>
<dbReference type="Proteomes" id="UP000319411">
    <property type="component" value="Chromosome"/>
</dbReference>
<dbReference type="EMBL" id="CP032702">
    <property type="protein sequence ID" value="QDY42246.1"/>
    <property type="molecule type" value="Genomic_DNA"/>
</dbReference>
<dbReference type="OrthoDB" id="5589141at2"/>
<organism evidence="1 2">
    <name type="scientific">Candidatus Pantoea soli</name>
    <dbReference type="NCBI Taxonomy" id="3098669"/>
    <lineage>
        <taxon>Bacteria</taxon>
        <taxon>Pseudomonadati</taxon>
        <taxon>Pseudomonadota</taxon>
        <taxon>Gammaproteobacteria</taxon>
        <taxon>Enterobacterales</taxon>
        <taxon>Erwiniaceae</taxon>
        <taxon>Pantoea</taxon>
    </lineage>
</organism>
<dbReference type="AlphaFoldDB" id="A0A518XDW7"/>
<evidence type="ECO:0000313" key="2">
    <source>
        <dbReference type="Proteomes" id="UP000319411"/>
    </source>
</evidence>
<proteinExistence type="predicted"/>
<reference evidence="1 2" key="1">
    <citation type="submission" date="2018-10" db="EMBL/GenBank/DDBJ databases">
        <title>Genome Sequencing of Pantoea dispersa DSM 32899.</title>
        <authorList>
            <person name="Nawrath M."/>
            <person name="Ottenheim C."/>
            <person name="Wilm A."/>
            <person name="Zimmermann W."/>
            <person name="Wu J.C."/>
        </authorList>
    </citation>
    <scope>NUCLEOTIDE SEQUENCE [LARGE SCALE GENOMIC DNA]</scope>
    <source>
        <strain evidence="1 2">DSM 32899</strain>
    </source>
</reference>
<dbReference type="KEGG" id="pdis:D8B20_10225"/>
<protein>
    <submittedName>
        <fullName evidence="1">Excisionase</fullName>
    </submittedName>
</protein>
<name>A0A518XDW7_9GAMM</name>
<gene>
    <name evidence="1" type="ORF">D8B20_10225</name>
</gene>
<dbReference type="RefSeq" id="WP_072010431.1">
    <property type="nucleotide sequence ID" value="NZ_CP032702.1"/>
</dbReference>